<feature type="non-terminal residue" evidence="2">
    <location>
        <position position="372"/>
    </location>
</feature>
<dbReference type="Gene3D" id="1.25.40.10">
    <property type="entry name" value="Tetratricopeptide repeat domain"/>
    <property type="match status" value="1"/>
</dbReference>
<feature type="chain" id="PRO_5046679519" description="Tetratricopeptide repeat protein" evidence="1">
    <location>
        <begin position="20"/>
        <end position="372"/>
    </location>
</feature>
<dbReference type="EMBL" id="NOIF01000290">
    <property type="protein sequence ID" value="OZS41533.1"/>
    <property type="molecule type" value="Genomic_DNA"/>
</dbReference>
<evidence type="ECO:0000313" key="2">
    <source>
        <dbReference type="EMBL" id="OZS41533.1"/>
    </source>
</evidence>
<reference evidence="2 3" key="1">
    <citation type="journal article" date="2016" name="Antonie Van Leeuwenhoek">
        <title>Photobacterium sanguinicancri sp. nov. isolated from marine animals.</title>
        <authorList>
            <person name="Gomez-Gil B."/>
            <person name="Roque A."/>
            <person name="Rotllant G."/>
            <person name="Romalde J.L."/>
            <person name="Doce A."/>
            <person name="Eggermont M."/>
            <person name="Defoirdt T."/>
        </authorList>
    </citation>
    <scope>NUCLEOTIDE SEQUENCE [LARGE SCALE GENOMIC DNA]</scope>
    <source>
        <strain evidence="2 3">CAIM 1827</strain>
    </source>
</reference>
<name>A0ABX4FRI2_9GAMM</name>
<evidence type="ECO:0000313" key="3">
    <source>
        <dbReference type="Proteomes" id="UP000215999"/>
    </source>
</evidence>
<evidence type="ECO:0008006" key="4">
    <source>
        <dbReference type="Google" id="ProtNLM"/>
    </source>
</evidence>
<dbReference type="Proteomes" id="UP000215999">
    <property type="component" value="Unassembled WGS sequence"/>
</dbReference>
<proteinExistence type="predicted"/>
<accession>A0ABX4FRI2</accession>
<keyword evidence="1" id="KW-0732">Signal</keyword>
<dbReference type="SUPFAM" id="SSF81901">
    <property type="entry name" value="HCP-like"/>
    <property type="match status" value="1"/>
</dbReference>
<gene>
    <name evidence="2" type="ORF">ASV53_23215</name>
</gene>
<dbReference type="InterPro" id="IPR011990">
    <property type="entry name" value="TPR-like_helical_dom_sf"/>
</dbReference>
<keyword evidence="3" id="KW-1185">Reference proteome</keyword>
<feature type="signal peptide" evidence="1">
    <location>
        <begin position="1"/>
        <end position="19"/>
    </location>
</feature>
<organism evidence="2 3">
    <name type="scientific">Photobacterium sanguinicancri</name>
    <dbReference type="NCBI Taxonomy" id="875932"/>
    <lineage>
        <taxon>Bacteria</taxon>
        <taxon>Pseudomonadati</taxon>
        <taxon>Pseudomonadota</taxon>
        <taxon>Gammaproteobacteria</taxon>
        <taxon>Vibrionales</taxon>
        <taxon>Vibrionaceae</taxon>
        <taxon>Photobacterium</taxon>
    </lineage>
</organism>
<evidence type="ECO:0000256" key="1">
    <source>
        <dbReference type="SAM" id="SignalP"/>
    </source>
</evidence>
<sequence>MKYYRWSLIIALFSFQTQALEVYPTGARYENLVMDIVNNTINPLLSSRWEDKDVTDNIWVIVEPANGIANSFGRAVALPGNPRRIIISEDFIYGLGQYIAADIISYELNDHHLTERYFNYLFWRLRPVNEGPPPVTVDKWINFTPENLGSYQRNILTFQWLALTDVLLHEVGHHVNDGFYTHNTSAAIIRRIEAEADNWSREALADEFPGVSSIGRIFSVGYIYELDRVLQQIGSQTHPPHLNRILGTIGDLCIELGESQKDLCERLYVDAIRRFESKGTEEEYEARVAEGEAYAHFPLANILLRRGNIEEACRHYKLAWDKARVERAAVHVGSCYDNVYLRDKTNVEALQQAKRFYAIAADLGFVDARAYI</sequence>
<dbReference type="RefSeq" id="WP_141226302.1">
    <property type="nucleotide sequence ID" value="NZ_NOIF01000290.1"/>
</dbReference>
<comment type="caution">
    <text evidence="2">The sequence shown here is derived from an EMBL/GenBank/DDBJ whole genome shotgun (WGS) entry which is preliminary data.</text>
</comment>
<protein>
    <recommendedName>
        <fullName evidence="4">Tetratricopeptide repeat protein</fullName>
    </recommendedName>
</protein>